<evidence type="ECO:0000313" key="2">
    <source>
        <dbReference type="EMBL" id="COV28406.1"/>
    </source>
</evidence>
<dbReference type="AlphaFoldDB" id="A0A0T7PHH5"/>
<dbReference type="Proteomes" id="UP000039021">
    <property type="component" value="Unassembled WGS sequence"/>
</dbReference>
<sequence length="31" mass="3127">MRASFLDSLGMSISAAVNSIGSPRKSSTALA</sequence>
<dbReference type="Proteomes" id="UP000038802">
    <property type="component" value="Unassembled WGS sequence"/>
</dbReference>
<organism evidence="2 5">
    <name type="scientific">Mycobacterium tuberculosis</name>
    <dbReference type="NCBI Taxonomy" id="1773"/>
    <lineage>
        <taxon>Bacteria</taxon>
        <taxon>Bacillati</taxon>
        <taxon>Actinomycetota</taxon>
        <taxon>Actinomycetes</taxon>
        <taxon>Mycobacteriales</taxon>
        <taxon>Mycobacteriaceae</taxon>
        <taxon>Mycobacterium</taxon>
        <taxon>Mycobacterium tuberculosis complex</taxon>
    </lineage>
</organism>
<name>A0A0T7PHH5_MYCTX</name>
<accession>A0A0T7PHH5</accession>
<reference evidence="2" key="3">
    <citation type="submission" date="2015-03" db="EMBL/GenBank/DDBJ databases">
        <authorList>
            <person name="Murphy D."/>
        </authorList>
    </citation>
    <scope>NUCLEOTIDE SEQUENCE [LARGE SCALE GENOMIC DNA]</scope>
    <source>
        <strain evidence="2">K00500041</strain>
    </source>
</reference>
<dbReference type="EMBL" id="CGCX01000851">
    <property type="protein sequence ID" value="CFR84516.1"/>
    <property type="molecule type" value="Genomic_DNA"/>
</dbReference>
<evidence type="ECO:0000313" key="5">
    <source>
        <dbReference type="Proteomes" id="UP000038802"/>
    </source>
</evidence>
<dbReference type="Proteomes" id="UP000046680">
    <property type="component" value="Unassembled WGS sequence"/>
</dbReference>
<reference evidence="5 6" key="1">
    <citation type="submission" date="2015-03" db="EMBL/GenBank/DDBJ databases">
        <authorList>
            <consortium name="Pathogen Informatics"/>
        </authorList>
    </citation>
    <scope>NUCLEOTIDE SEQUENCE [LARGE SCALE GENOMIC DNA]</scope>
    <source>
        <strain evidence="1 8">C09601061</strain>
        <strain evidence="5">K00500041</strain>
        <strain evidence="3 7">M09401471</strain>
        <strain evidence="6">N09902308</strain>
    </source>
</reference>
<evidence type="ECO:0000313" key="3">
    <source>
        <dbReference type="EMBL" id="COW42040.1"/>
    </source>
</evidence>
<evidence type="ECO:0000313" key="7">
    <source>
        <dbReference type="Proteomes" id="UP000044938"/>
    </source>
</evidence>
<evidence type="ECO:0000313" key="6">
    <source>
        <dbReference type="Proteomes" id="UP000039021"/>
    </source>
</evidence>
<reference evidence="4" key="2">
    <citation type="submission" date="2015-03" db="EMBL/GenBank/DDBJ databases">
        <authorList>
            <consortium name="Pathogen Informatics"/>
            <person name="Murphy D."/>
        </authorList>
    </citation>
    <scope>NUCLEOTIDE SEQUENCE</scope>
    <source>
        <strain evidence="4">N09902308</strain>
    </source>
</reference>
<dbReference type="EMBL" id="CSBK01000233">
    <property type="protein sequence ID" value="COX13422.1"/>
    <property type="molecule type" value="Genomic_DNA"/>
</dbReference>
<gene>
    <name evidence="1" type="ORF">ERS007657_02279</name>
    <name evidence="2" type="ORF">ERS007703_01033</name>
    <name evidence="3" type="ORF">ERS007720_02605</name>
    <name evidence="4" type="ORF">ERS007739_00742</name>
</gene>
<dbReference type="EMBL" id="CSAE01000077">
    <property type="protein sequence ID" value="COV28406.1"/>
    <property type="molecule type" value="Genomic_DNA"/>
</dbReference>
<dbReference type="Proteomes" id="UP000044938">
    <property type="component" value="Unassembled WGS sequence"/>
</dbReference>
<proteinExistence type="predicted"/>
<evidence type="ECO:0000313" key="1">
    <source>
        <dbReference type="EMBL" id="CFR84516.1"/>
    </source>
</evidence>
<evidence type="ECO:0000313" key="8">
    <source>
        <dbReference type="Proteomes" id="UP000046680"/>
    </source>
</evidence>
<dbReference type="EMBL" id="CSAJ01000346">
    <property type="protein sequence ID" value="COW42040.1"/>
    <property type="molecule type" value="Genomic_DNA"/>
</dbReference>
<protein>
    <submittedName>
        <fullName evidence="2">Uncharacterized protein</fullName>
    </submittedName>
</protein>
<evidence type="ECO:0000313" key="4">
    <source>
        <dbReference type="EMBL" id="COX13422.1"/>
    </source>
</evidence>